<dbReference type="Pfam" id="PF00072">
    <property type="entry name" value="Response_reg"/>
    <property type="match status" value="1"/>
</dbReference>
<evidence type="ECO:0000256" key="3">
    <source>
        <dbReference type="ARBA" id="ARBA00023012"/>
    </source>
</evidence>
<reference evidence="11 12" key="1">
    <citation type="submission" date="2019-03" db="EMBL/GenBank/DDBJ databases">
        <title>Genomic Encyclopedia of Type Strains, Phase IV (KMG-IV): sequencing the most valuable type-strain genomes for metagenomic binning, comparative biology and taxonomic classification.</title>
        <authorList>
            <person name="Goeker M."/>
        </authorList>
    </citation>
    <scope>NUCLEOTIDE SEQUENCE [LARGE SCALE GENOMIC DNA]</scope>
    <source>
        <strain evidence="11 12">DSM 28697</strain>
    </source>
</reference>
<dbReference type="Gene3D" id="6.10.250.690">
    <property type="match status" value="1"/>
</dbReference>
<dbReference type="PANTHER" id="PTHR48111:SF10">
    <property type="entry name" value="STAGE 0 SPORULATION PROTEIN A HOMOLOG"/>
    <property type="match status" value="1"/>
</dbReference>
<evidence type="ECO:0000259" key="10">
    <source>
        <dbReference type="PROSITE" id="PS51755"/>
    </source>
</evidence>
<keyword evidence="3" id="KW-0902">Two-component regulatory system</keyword>
<sequence>MRHLLIVDDDPDIVNLIAIYLQNEGYEVSKAYNGEEALALLNEVNIDLIVLDVMMPKLDGIEVTRRVREKQDLPILMVSAKAEDMDKIMGLMTGADDYMIKPFNPLELVARVKSLLRRSYTFKTSAAPIEEKKEDEIQCGSILIHKARHQVTVEGEVIPLTAKEFDILHLMATNAGRVYSAEDLFEYVWKETYFSSNNTVMVHISNLRDKLERKLGYKIIHTIWGVGYKFEA</sequence>
<dbReference type="SUPFAM" id="SSF52172">
    <property type="entry name" value="CheY-like"/>
    <property type="match status" value="1"/>
</dbReference>
<feature type="DNA-binding region" description="OmpR/PhoB-type" evidence="8">
    <location>
        <begin position="134"/>
        <end position="232"/>
    </location>
</feature>
<dbReference type="CDD" id="cd00383">
    <property type="entry name" value="trans_reg_C"/>
    <property type="match status" value="1"/>
</dbReference>
<dbReference type="AlphaFoldDB" id="A0A4R6TW12"/>
<dbReference type="InterPro" id="IPR039420">
    <property type="entry name" value="WalR-like"/>
</dbReference>
<dbReference type="GO" id="GO:0000976">
    <property type="term" value="F:transcription cis-regulatory region binding"/>
    <property type="evidence" value="ECO:0007669"/>
    <property type="project" value="TreeGrafter"/>
</dbReference>
<dbReference type="OrthoDB" id="9790442at2"/>
<organism evidence="11 12">
    <name type="scientific">Aureibacillus halotolerans</name>
    <dbReference type="NCBI Taxonomy" id="1508390"/>
    <lineage>
        <taxon>Bacteria</taxon>
        <taxon>Bacillati</taxon>
        <taxon>Bacillota</taxon>
        <taxon>Bacilli</taxon>
        <taxon>Bacillales</taxon>
        <taxon>Bacillaceae</taxon>
        <taxon>Aureibacillus</taxon>
    </lineage>
</organism>
<dbReference type="SMART" id="SM00448">
    <property type="entry name" value="REC"/>
    <property type="match status" value="1"/>
</dbReference>
<comment type="caution">
    <text evidence="11">The sequence shown here is derived from an EMBL/GenBank/DDBJ whole genome shotgun (WGS) entry which is preliminary data.</text>
</comment>
<evidence type="ECO:0000256" key="5">
    <source>
        <dbReference type="ARBA" id="ARBA00023125"/>
    </source>
</evidence>
<evidence type="ECO:0000256" key="4">
    <source>
        <dbReference type="ARBA" id="ARBA00023015"/>
    </source>
</evidence>
<protein>
    <submittedName>
        <fullName evidence="11">DNA-binding response OmpR family regulator</fullName>
    </submittedName>
</protein>
<proteinExistence type="predicted"/>
<dbReference type="Pfam" id="PF00486">
    <property type="entry name" value="Trans_reg_C"/>
    <property type="match status" value="1"/>
</dbReference>
<dbReference type="GO" id="GO:0000156">
    <property type="term" value="F:phosphorelay response regulator activity"/>
    <property type="evidence" value="ECO:0007669"/>
    <property type="project" value="TreeGrafter"/>
</dbReference>
<evidence type="ECO:0000256" key="7">
    <source>
        <dbReference type="PROSITE-ProRule" id="PRU00169"/>
    </source>
</evidence>
<keyword evidence="5 8" id="KW-0238">DNA-binding</keyword>
<evidence type="ECO:0000256" key="2">
    <source>
        <dbReference type="ARBA" id="ARBA00022553"/>
    </source>
</evidence>
<dbReference type="PROSITE" id="PS51755">
    <property type="entry name" value="OMPR_PHOB"/>
    <property type="match status" value="1"/>
</dbReference>
<name>A0A4R6TW12_9BACI</name>
<gene>
    <name evidence="11" type="ORF">EV213_11361</name>
</gene>
<dbReference type="InterPro" id="IPR011006">
    <property type="entry name" value="CheY-like_superfamily"/>
</dbReference>
<keyword evidence="2 7" id="KW-0597">Phosphoprotein</keyword>
<dbReference type="FunFam" id="1.10.10.10:FF:000018">
    <property type="entry name" value="DNA-binding response regulator ResD"/>
    <property type="match status" value="1"/>
</dbReference>
<evidence type="ECO:0000259" key="9">
    <source>
        <dbReference type="PROSITE" id="PS50110"/>
    </source>
</evidence>
<dbReference type="SUPFAM" id="SSF46894">
    <property type="entry name" value="C-terminal effector domain of the bipartite response regulators"/>
    <property type="match status" value="1"/>
</dbReference>
<comment type="subcellular location">
    <subcellularLocation>
        <location evidence="1">Cytoplasm</location>
    </subcellularLocation>
</comment>
<dbReference type="Proteomes" id="UP000295632">
    <property type="component" value="Unassembled WGS sequence"/>
</dbReference>
<evidence type="ECO:0000256" key="8">
    <source>
        <dbReference type="PROSITE-ProRule" id="PRU01091"/>
    </source>
</evidence>
<evidence type="ECO:0000313" key="11">
    <source>
        <dbReference type="EMBL" id="TDQ37426.1"/>
    </source>
</evidence>
<dbReference type="PROSITE" id="PS50110">
    <property type="entry name" value="RESPONSE_REGULATORY"/>
    <property type="match status" value="1"/>
</dbReference>
<dbReference type="InterPro" id="IPR036388">
    <property type="entry name" value="WH-like_DNA-bd_sf"/>
</dbReference>
<dbReference type="Gene3D" id="3.40.50.2300">
    <property type="match status" value="1"/>
</dbReference>
<dbReference type="FunFam" id="3.40.50.2300:FF:000001">
    <property type="entry name" value="DNA-binding response regulator PhoB"/>
    <property type="match status" value="1"/>
</dbReference>
<feature type="modified residue" description="4-aspartylphosphate" evidence="7">
    <location>
        <position position="52"/>
    </location>
</feature>
<dbReference type="Gene3D" id="1.10.10.10">
    <property type="entry name" value="Winged helix-like DNA-binding domain superfamily/Winged helix DNA-binding domain"/>
    <property type="match status" value="1"/>
</dbReference>
<evidence type="ECO:0000256" key="6">
    <source>
        <dbReference type="ARBA" id="ARBA00023163"/>
    </source>
</evidence>
<keyword evidence="4" id="KW-0805">Transcription regulation</keyword>
<dbReference type="CDD" id="cd17574">
    <property type="entry name" value="REC_OmpR"/>
    <property type="match status" value="1"/>
</dbReference>
<dbReference type="GO" id="GO:0032993">
    <property type="term" value="C:protein-DNA complex"/>
    <property type="evidence" value="ECO:0007669"/>
    <property type="project" value="TreeGrafter"/>
</dbReference>
<dbReference type="GO" id="GO:0006355">
    <property type="term" value="P:regulation of DNA-templated transcription"/>
    <property type="evidence" value="ECO:0007669"/>
    <property type="project" value="InterPro"/>
</dbReference>
<keyword evidence="6" id="KW-0804">Transcription</keyword>
<dbReference type="EMBL" id="SNYJ01000013">
    <property type="protein sequence ID" value="TDQ37426.1"/>
    <property type="molecule type" value="Genomic_DNA"/>
</dbReference>
<accession>A0A4R6TW12</accession>
<evidence type="ECO:0000256" key="1">
    <source>
        <dbReference type="ARBA" id="ARBA00004496"/>
    </source>
</evidence>
<dbReference type="SMART" id="SM00862">
    <property type="entry name" value="Trans_reg_C"/>
    <property type="match status" value="1"/>
</dbReference>
<feature type="domain" description="OmpR/PhoB-type" evidence="10">
    <location>
        <begin position="134"/>
        <end position="232"/>
    </location>
</feature>
<dbReference type="InterPro" id="IPR001789">
    <property type="entry name" value="Sig_transdc_resp-reg_receiver"/>
</dbReference>
<dbReference type="PANTHER" id="PTHR48111">
    <property type="entry name" value="REGULATOR OF RPOS"/>
    <property type="match status" value="1"/>
</dbReference>
<evidence type="ECO:0000313" key="12">
    <source>
        <dbReference type="Proteomes" id="UP000295632"/>
    </source>
</evidence>
<dbReference type="GO" id="GO:0005829">
    <property type="term" value="C:cytosol"/>
    <property type="evidence" value="ECO:0007669"/>
    <property type="project" value="TreeGrafter"/>
</dbReference>
<feature type="domain" description="Response regulatory" evidence="9">
    <location>
        <begin position="3"/>
        <end position="116"/>
    </location>
</feature>
<dbReference type="InterPro" id="IPR001867">
    <property type="entry name" value="OmpR/PhoB-type_DNA-bd"/>
</dbReference>
<dbReference type="RefSeq" id="WP_133581269.1">
    <property type="nucleotide sequence ID" value="NZ_SNYJ01000013.1"/>
</dbReference>
<keyword evidence="12" id="KW-1185">Reference proteome</keyword>
<dbReference type="InterPro" id="IPR016032">
    <property type="entry name" value="Sig_transdc_resp-reg_C-effctor"/>
</dbReference>